<feature type="region of interest" description="Disordered" evidence="1">
    <location>
        <begin position="54"/>
        <end position="117"/>
    </location>
</feature>
<comment type="caution">
    <text evidence="2">The sequence shown here is derived from an EMBL/GenBank/DDBJ whole genome shotgun (WGS) entry which is preliminary data.</text>
</comment>
<sequence>MEIQDSFPNLSDNKEIAAFINEAVAKAVSATMNKMSKNIENSVLNMVYKSLMAQSAGDSRKRKNKDLSVQKPSDGAFLTGEASSPTIEDEMPPRPPSQEGNSKNVYGKRKSKTKNVISAPKQVVITHISDTDDDVGDMDDLDDDTDLWGSLSQASPPKKPKLEVSDPFSAKIVMDSENRRGQPAAMTPGRGLQHRLPPGLSCLEGSGVPNVAAQGFVPRILSMTLNENN</sequence>
<accession>A0AAV7QWH6</accession>
<organism evidence="2 3">
    <name type="scientific">Pleurodeles waltl</name>
    <name type="common">Iberian ribbed newt</name>
    <dbReference type="NCBI Taxonomy" id="8319"/>
    <lineage>
        <taxon>Eukaryota</taxon>
        <taxon>Metazoa</taxon>
        <taxon>Chordata</taxon>
        <taxon>Craniata</taxon>
        <taxon>Vertebrata</taxon>
        <taxon>Euteleostomi</taxon>
        <taxon>Amphibia</taxon>
        <taxon>Batrachia</taxon>
        <taxon>Caudata</taxon>
        <taxon>Salamandroidea</taxon>
        <taxon>Salamandridae</taxon>
        <taxon>Pleurodelinae</taxon>
        <taxon>Pleurodeles</taxon>
    </lineage>
</organism>
<reference evidence="2" key="1">
    <citation type="journal article" date="2022" name="bioRxiv">
        <title>Sequencing and chromosome-scale assembly of the giantPleurodeles waltlgenome.</title>
        <authorList>
            <person name="Brown T."/>
            <person name="Elewa A."/>
            <person name="Iarovenko S."/>
            <person name="Subramanian E."/>
            <person name="Araus A.J."/>
            <person name="Petzold A."/>
            <person name="Susuki M."/>
            <person name="Suzuki K.-i.T."/>
            <person name="Hayashi T."/>
            <person name="Toyoda A."/>
            <person name="Oliveira C."/>
            <person name="Osipova E."/>
            <person name="Leigh N.D."/>
            <person name="Simon A."/>
            <person name="Yun M.H."/>
        </authorList>
    </citation>
    <scope>NUCLEOTIDE SEQUENCE</scope>
    <source>
        <strain evidence="2">20211129_DDA</strain>
        <tissue evidence="2">Liver</tissue>
    </source>
</reference>
<protein>
    <submittedName>
        <fullName evidence="2">Uncharacterized protein</fullName>
    </submittedName>
</protein>
<evidence type="ECO:0000256" key="1">
    <source>
        <dbReference type="SAM" id="MobiDB-lite"/>
    </source>
</evidence>
<proteinExistence type="predicted"/>
<keyword evidence="3" id="KW-1185">Reference proteome</keyword>
<gene>
    <name evidence="2" type="ORF">NDU88_011076</name>
</gene>
<dbReference type="EMBL" id="JANPWB010000010">
    <property type="protein sequence ID" value="KAJ1144781.1"/>
    <property type="molecule type" value="Genomic_DNA"/>
</dbReference>
<dbReference type="Proteomes" id="UP001066276">
    <property type="component" value="Chromosome 6"/>
</dbReference>
<dbReference type="AlphaFoldDB" id="A0AAV7QWH6"/>
<evidence type="ECO:0000313" key="2">
    <source>
        <dbReference type="EMBL" id="KAJ1144781.1"/>
    </source>
</evidence>
<name>A0AAV7QWH6_PLEWA</name>
<evidence type="ECO:0000313" key="3">
    <source>
        <dbReference type="Proteomes" id="UP001066276"/>
    </source>
</evidence>